<dbReference type="InterPro" id="IPR051159">
    <property type="entry name" value="Hexapeptide_acetyltransf"/>
</dbReference>
<dbReference type="RefSeq" id="WP_005302547.1">
    <property type="nucleotide sequence ID" value="NZ_CP046752.1"/>
</dbReference>
<dbReference type="Gene3D" id="2.160.10.10">
    <property type="entry name" value="Hexapeptide repeat proteins"/>
    <property type="match status" value="1"/>
</dbReference>
<dbReference type="AlphaFoldDB" id="A0A2T3QKK3"/>
<evidence type="ECO:0000313" key="5">
    <source>
        <dbReference type="Proteomes" id="UP000251647"/>
    </source>
</evidence>
<evidence type="ECO:0000256" key="2">
    <source>
        <dbReference type="ARBA" id="ARBA00022737"/>
    </source>
</evidence>
<protein>
    <submittedName>
        <fullName evidence="4">Acetyltransferase SA2342</fullName>
        <ecNumber evidence="4">2.3.1.-</ecNumber>
    </submittedName>
</protein>
<accession>A0A2T3QKK3</accession>
<evidence type="ECO:0000256" key="3">
    <source>
        <dbReference type="ARBA" id="ARBA00023315"/>
    </source>
</evidence>
<gene>
    <name evidence="4" type="ORF">NCTC11647_04192</name>
</gene>
<sequence>MKTHLFSNKNPIAFIQRIQSHLACFIKKSVIYISKLHTNQVEITAPKKSLIKIRFKKSQQNRVIIDENFQGHLTLNFSGNNNHVYIGKNVSLDHSSINITQNNSRLIIEDNVTIGRENKISLNDVAASPMIKIGRDCMLSSNVSLRTFDSHPLYDLNDQLLNSGKGDLVLQPHCWIGQDTKILKGVTIGKGSVIGTGSIVTKSLPSHTIAAGIPAKIIKQGEFYWAREHSPLSQQQGKTLSFE</sequence>
<proteinExistence type="predicted"/>
<dbReference type="EC" id="2.3.1.-" evidence="4"/>
<evidence type="ECO:0000313" key="4">
    <source>
        <dbReference type="EMBL" id="SPY45745.1"/>
    </source>
</evidence>
<dbReference type="InterPro" id="IPR018357">
    <property type="entry name" value="Hexapep_transf_CS"/>
</dbReference>
<dbReference type="OrthoDB" id="9815592at2"/>
<dbReference type="EMBL" id="UATL01000007">
    <property type="protein sequence ID" value="SPY45745.1"/>
    <property type="molecule type" value="Genomic_DNA"/>
</dbReference>
<dbReference type="Proteomes" id="UP000251647">
    <property type="component" value="Unassembled WGS sequence"/>
</dbReference>
<dbReference type="InterPro" id="IPR001451">
    <property type="entry name" value="Hexapep"/>
</dbReference>
<dbReference type="CDD" id="cd04647">
    <property type="entry name" value="LbH_MAT_like"/>
    <property type="match status" value="1"/>
</dbReference>
<organism evidence="4 5">
    <name type="scientific">Photobacterium damselae</name>
    <dbReference type="NCBI Taxonomy" id="38293"/>
    <lineage>
        <taxon>Bacteria</taxon>
        <taxon>Pseudomonadati</taxon>
        <taxon>Pseudomonadota</taxon>
        <taxon>Gammaproteobacteria</taxon>
        <taxon>Vibrionales</taxon>
        <taxon>Vibrionaceae</taxon>
        <taxon>Photobacterium</taxon>
    </lineage>
</organism>
<dbReference type="PANTHER" id="PTHR23416:SF78">
    <property type="entry name" value="LIPOPOLYSACCHARIDE BIOSYNTHESIS O-ACETYL TRANSFERASE WBBJ-RELATED"/>
    <property type="match status" value="1"/>
</dbReference>
<evidence type="ECO:0000256" key="1">
    <source>
        <dbReference type="ARBA" id="ARBA00022679"/>
    </source>
</evidence>
<keyword evidence="2" id="KW-0677">Repeat</keyword>
<keyword evidence="3 4" id="KW-0012">Acyltransferase</keyword>
<dbReference type="GO" id="GO:0016746">
    <property type="term" value="F:acyltransferase activity"/>
    <property type="evidence" value="ECO:0007669"/>
    <property type="project" value="UniProtKB-KW"/>
</dbReference>
<dbReference type="SUPFAM" id="SSF51161">
    <property type="entry name" value="Trimeric LpxA-like enzymes"/>
    <property type="match status" value="1"/>
</dbReference>
<dbReference type="PROSITE" id="PS00101">
    <property type="entry name" value="HEXAPEP_TRANSFERASES"/>
    <property type="match status" value="1"/>
</dbReference>
<dbReference type="InterPro" id="IPR011004">
    <property type="entry name" value="Trimer_LpxA-like_sf"/>
</dbReference>
<reference evidence="4 5" key="1">
    <citation type="submission" date="2018-06" db="EMBL/GenBank/DDBJ databases">
        <authorList>
            <consortium name="Pathogen Informatics"/>
            <person name="Doyle S."/>
        </authorList>
    </citation>
    <scope>NUCLEOTIDE SEQUENCE [LARGE SCALE GENOMIC DNA]</scope>
    <source>
        <strain evidence="4 5">NCTC11647</strain>
    </source>
</reference>
<name>A0A2T3QKK3_PHODM</name>
<dbReference type="PANTHER" id="PTHR23416">
    <property type="entry name" value="SIALIC ACID SYNTHASE-RELATED"/>
    <property type="match status" value="1"/>
</dbReference>
<dbReference type="Pfam" id="PF00132">
    <property type="entry name" value="Hexapep"/>
    <property type="match status" value="1"/>
</dbReference>
<keyword evidence="1 4" id="KW-0808">Transferase</keyword>